<evidence type="ECO:0000256" key="2">
    <source>
        <dbReference type="SAM" id="SignalP"/>
    </source>
</evidence>
<sequence length="169" mass="17193">MRVSLPVATLALCFGVSTASLVSRQEGGIDDAVPEQCRADCQAYVNVVEPCLTEDSIIPCACTPELMPSYATCAACLIPLAEAGQLEDVTRERLEGNSESFEFACAEAAPNGGTPGEPTGDDSPSSPSVPSPSPNGAPGGGNGSGALATRGSLSFAAFFVAVTFVAFHF</sequence>
<dbReference type="AlphaFoldDB" id="A0A5C3KM05"/>
<feature type="signal peptide" evidence="2">
    <location>
        <begin position="1"/>
        <end position="19"/>
    </location>
</feature>
<protein>
    <recommendedName>
        <fullName evidence="5">Extracellular membrane protein CFEM domain-containing protein</fullName>
    </recommendedName>
</protein>
<keyword evidence="4" id="KW-1185">Reference proteome</keyword>
<feature type="compositionally biased region" description="Low complexity" evidence="1">
    <location>
        <begin position="116"/>
        <end position="126"/>
    </location>
</feature>
<dbReference type="Proteomes" id="UP000307440">
    <property type="component" value="Unassembled WGS sequence"/>
</dbReference>
<feature type="region of interest" description="Disordered" evidence="1">
    <location>
        <begin position="107"/>
        <end position="144"/>
    </location>
</feature>
<dbReference type="EMBL" id="ML210272">
    <property type="protein sequence ID" value="TFK21304.1"/>
    <property type="molecule type" value="Genomic_DNA"/>
</dbReference>
<gene>
    <name evidence="3" type="ORF">FA15DRAFT_672690</name>
</gene>
<accession>A0A5C3KM05</accession>
<proteinExistence type="predicted"/>
<organism evidence="3 4">
    <name type="scientific">Coprinopsis marcescibilis</name>
    <name type="common">Agaric fungus</name>
    <name type="synonym">Psathyrella marcescibilis</name>
    <dbReference type="NCBI Taxonomy" id="230819"/>
    <lineage>
        <taxon>Eukaryota</taxon>
        <taxon>Fungi</taxon>
        <taxon>Dikarya</taxon>
        <taxon>Basidiomycota</taxon>
        <taxon>Agaricomycotina</taxon>
        <taxon>Agaricomycetes</taxon>
        <taxon>Agaricomycetidae</taxon>
        <taxon>Agaricales</taxon>
        <taxon>Agaricineae</taxon>
        <taxon>Psathyrellaceae</taxon>
        <taxon>Coprinopsis</taxon>
    </lineage>
</organism>
<name>A0A5C3KM05_COPMA</name>
<feature type="chain" id="PRO_5022725482" description="Extracellular membrane protein CFEM domain-containing protein" evidence="2">
    <location>
        <begin position="20"/>
        <end position="169"/>
    </location>
</feature>
<evidence type="ECO:0000313" key="4">
    <source>
        <dbReference type="Proteomes" id="UP000307440"/>
    </source>
</evidence>
<keyword evidence="2" id="KW-0732">Signal</keyword>
<reference evidence="3 4" key="1">
    <citation type="journal article" date="2019" name="Nat. Ecol. Evol.">
        <title>Megaphylogeny resolves global patterns of mushroom evolution.</title>
        <authorList>
            <person name="Varga T."/>
            <person name="Krizsan K."/>
            <person name="Foldi C."/>
            <person name="Dima B."/>
            <person name="Sanchez-Garcia M."/>
            <person name="Sanchez-Ramirez S."/>
            <person name="Szollosi G.J."/>
            <person name="Szarkandi J.G."/>
            <person name="Papp V."/>
            <person name="Albert L."/>
            <person name="Andreopoulos W."/>
            <person name="Angelini C."/>
            <person name="Antonin V."/>
            <person name="Barry K.W."/>
            <person name="Bougher N.L."/>
            <person name="Buchanan P."/>
            <person name="Buyck B."/>
            <person name="Bense V."/>
            <person name="Catcheside P."/>
            <person name="Chovatia M."/>
            <person name="Cooper J."/>
            <person name="Damon W."/>
            <person name="Desjardin D."/>
            <person name="Finy P."/>
            <person name="Geml J."/>
            <person name="Haridas S."/>
            <person name="Hughes K."/>
            <person name="Justo A."/>
            <person name="Karasinski D."/>
            <person name="Kautmanova I."/>
            <person name="Kiss B."/>
            <person name="Kocsube S."/>
            <person name="Kotiranta H."/>
            <person name="LaButti K.M."/>
            <person name="Lechner B.E."/>
            <person name="Liimatainen K."/>
            <person name="Lipzen A."/>
            <person name="Lukacs Z."/>
            <person name="Mihaltcheva S."/>
            <person name="Morgado L.N."/>
            <person name="Niskanen T."/>
            <person name="Noordeloos M.E."/>
            <person name="Ohm R.A."/>
            <person name="Ortiz-Santana B."/>
            <person name="Ovrebo C."/>
            <person name="Racz N."/>
            <person name="Riley R."/>
            <person name="Savchenko A."/>
            <person name="Shiryaev A."/>
            <person name="Soop K."/>
            <person name="Spirin V."/>
            <person name="Szebenyi C."/>
            <person name="Tomsovsky M."/>
            <person name="Tulloss R.E."/>
            <person name="Uehling J."/>
            <person name="Grigoriev I.V."/>
            <person name="Vagvolgyi C."/>
            <person name="Papp T."/>
            <person name="Martin F.M."/>
            <person name="Miettinen O."/>
            <person name="Hibbett D.S."/>
            <person name="Nagy L.G."/>
        </authorList>
    </citation>
    <scope>NUCLEOTIDE SEQUENCE [LARGE SCALE GENOMIC DNA]</scope>
    <source>
        <strain evidence="3 4">CBS 121175</strain>
    </source>
</reference>
<evidence type="ECO:0000313" key="3">
    <source>
        <dbReference type="EMBL" id="TFK21304.1"/>
    </source>
</evidence>
<evidence type="ECO:0008006" key="5">
    <source>
        <dbReference type="Google" id="ProtNLM"/>
    </source>
</evidence>
<evidence type="ECO:0000256" key="1">
    <source>
        <dbReference type="SAM" id="MobiDB-lite"/>
    </source>
</evidence>